<comment type="subcellular location">
    <subcellularLocation>
        <location evidence="1">Nucleus</location>
    </subcellularLocation>
</comment>
<dbReference type="AlphaFoldDB" id="A0A4V5NHZ2"/>
<dbReference type="GO" id="GO:0071038">
    <property type="term" value="P:TRAMP-dependent tRNA surveillance pathway"/>
    <property type="evidence" value="ECO:0007669"/>
    <property type="project" value="TreeGrafter"/>
</dbReference>
<evidence type="ECO:0000256" key="3">
    <source>
        <dbReference type="ARBA" id="ARBA00022722"/>
    </source>
</evidence>
<dbReference type="InterPro" id="IPR012337">
    <property type="entry name" value="RNaseH-like_sf"/>
</dbReference>
<dbReference type="SUPFAM" id="SSF53098">
    <property type="entry name" value="Ribonuclease H-like"/>
    <property type="match status" value="1"/>
</dbReference>
<dbReference type="InterPro" id="IPR010997">
    <property type="entry name" value="HRDC-like_sf"/>
</dbReference>
<dbReference type="Proteomes" id="UP000309340">
    <property type="component" value="Unassembled WGS sequence"/>
</dbReference>
<keyword evidence="4" id="KW-0378">Hydrolase</keyword>
<dbReference type="PANTHER" id="PTHR12124">
    <property type="entry name" value="POLYMYOSITIS/SCLERODERMA AUTOANTIGEN-RELATED"/>
    <property type="match status" value="1"/>
</dbReference>
<accession>A0A4V5NHZ2</accession>
<dbReference type="PANTHER" id="PTHR12124:SF47">
    <property type="entry name" value="EXOSOME COMPONENT 10"/>
    <property type="match status" value="1"/>
</dbReference>
<dbReference type="SMART" id="SM00341">
    <property type="entry name" value="HRDC"/>
    <property type="match status" value="1"/>
</dbReference>
<keyword evidence="7" id="KW-0539">Nucleus</keyword>
<evidence type="ECO:0000256" key="6">
    <source>
        <dbReference type="ARBA" id="ARBA00022839"/>
    </source>
</evidence>
<dbReference type="InterPro" id="IPR044876">
    <property type="entry name" value="HRDC_dom_sf"/>
</dbReference>
<dbReference type="InterPro" id="IPR036397">
    <property type="entry name" value="RNaseH_sf"/>
</dbReference>
<protein>
    <recommendedName>
        <fullName evidence="10">HRDC domain-containing protein</fullName>
    </recommendedName>
</protein>
<dbReference type="GO" id="GO:0000176">
    <property type="term" value="C:nuclear exosome (RNase complex)"/>
    <property type="evidence" value="ECO:0007669"/>
    <property type="project" value="InterPro"/>
</dbReference>
<dbReference type="FunFam" id="1.10.150.80:FF:000001">
    <property type="entry name" value="Putative exosome component 10"/>
    <property type="match status" value="1"/>
</dbReference>
<proteinExistence type="inferred from homology"/>
<dbReference type="GO" id="GO:0003727">
    <property type="term" value="F:single-stranded RNA binding"/>
    <property type="evidence" value="ECO:0007669"/>
    <property type="project" value="TreeGrafter"/>
</dbReference>
<gene>
    <name evidence="11" type="ORF">B0A55_07258</name>
</gene>
<evidence type="ECO:0000259" key="10">
    <source>
        <dbReference type="PROSITE" id="PS50967"/>
    </source>
</evidence>
<feature type="compositionally biased region" description="Basic and acidic residues" evidence="9">
    <location>
        <begin position="697"/>
        <end position="706"/>
    </location>
</feature>
<feature type="compositionally biased region" description="Basic and acidic residues" evidence="9">
    <location>
        <begin position="748"/>
        <end position="758"/>
    </location>
</feature>
<dbReference type="GO" id="GO:0000175">
    <property type="term" value="F:3'-5'-RNA exonuclease activity"/>
    <property type="evidence" value="ECO:0007669"/>
    <property type="project" value="InterPro"/>
</dbReference>
<evidence type="ECO:0000256" key="8">
    <source>
        <dbReference type="ARBA" id="ARBA00043957"/>
    </source>
</evidence>
<evidence type="ECO:0000313" key="11">
    <source>
        <dbReference type="EMBL" id="TKA71609.1"/>
    </source>
</evidence>
<keyword evidence="2" id="KW-0698">rRNA processing</keyword>
<evidence type="ECO:0000256" key="9">
    <source>
        <dbReference type="SAM" id="MobiDB-lite"/>
    </source>
</evidence>
<dbReference type="GO" id="GO:0071040">
    <property type="term" value="P:nuclear polyadenylation-dependent antisense transcript catabolic process"/>
    <property type="evidence" value="ECO:0007669"/>
    <property type="project" value="TreeGrafter"/>
</dbReference>
<dbReference type="GO" id="GO:0071051">
    <property type="term" value="P:poly(A)-dependent snoRNA 3'-end processing"/>
    <property type="evidence" value="ECO:0007669"/>
    <property type="project" value="TreeGrafter"/>
</dbReference>
<evidence type="ECO:0000313" key="12">
    <source>
        <dbReference type="Proteomes" id="UP000309340"/>
    </source>
</evidence>
<dbReference type="InterPro" id="IPR045092">
    <property type="entry name" value="Rrp6-like"/>
</dbReference>
<feature type="compositionally biased region" description="Acidic residues" evidence="9">
    <location>
        <begin position="725"/>
        <end position="736"/>
    </location>
</feature>
<dbReference type="STRING" id="329884.A0A4V5NHZ2"/>
<keyword evidence="6" id="KW-0269">Exonuclease</keyword>
<dbReference type="GO" id="GO:0071037">
    <property type="term" value="P:nuclear polyadenylation-dependent snRNA catabolic process"/>
    <property type="evidence" value="ECO:0007669"/>
    <property type="project" value="TreeGrafter"/>
</dbReference>
<feature type="compositionally biased region" description="Basic residues" evidence="9">
    <location>
        <begin position="707"/>
        <end position="718"/>
    </location>
</feature>
<dbReference type="GO" id="GO:0005730">
    <property type="term" value="C:nucleolus"/>
    <property type="evidence" value="ECO:0007669"/>
    <property type="project" value="TreeGrafter"/>
</dbReference>
<dbReference type="Gene3D" id="1.10.150.80">
    <property type="entry name" value="HRDC domain"/>
    <property type="match status" value="1"/>
</dbReference>
<dbReference type="SMART" id="SM00474">
    <property type="entry name" value="35EXOc"/>
    <property type="match status" value="1"/>
</dbReference>
<dbReference type="Pfam" id="PF08066">
    <property type="entry name" value="PMC2NT"/>
    <property type="match status" value="1"/>
</dbReference>
<dbReference type="InterPro" id="IPR002562">
    <property type="entry name" value="3'-5'_exonuclease_dom"/>
</dbReference>
<keyword evidence="12" id="KW-1185">Reference proteome</keyword>
<keyword evidence="3" id="KW-0540">Nuclease</keyword>
<evidence type="ECO:0000256" key="2">
    <source>
        <dbReference type="ARBA" id="ARBA00022552"/>
    </source>
</evidence>
<dbReference type="GO" id="GO:0000166">
    <property type="term" value="F:nucleotide binding"/>
    <property type="evidence" value="ECO:0007669"/>
    <property type="project" value="InterPro"/>
</dbReference>
<feature type="domain" description="HRDC" evidence="10">
    <location>
        <begin position="448"/>
        <end position="528"/>
    </location>
</feature>
<dbReference type="OrthoDB" id="2250022at2759"/>
<comment type="caution">
    <text evidence="11">The sequence shown here is derived from an EMBL/GenBank/DDBJ whole genome shotgun (WGS) entry which is preliminary data.</text>
</comment>
<dbReference type="GO" id="GO:0071039">
    <property type="term" value="P:nuclear polyadenylation-dependent CUT catabolic process"/>
    <property type="evidence" value="ECO:0007669"/>
    <property type="project" value="TreeGrafter"/>
</dbReference>
<evidence type="ECO:0000256" key="5">
    <source>
        <dbReference type="ARBA" id="ARBA00022835"/>
    </source>
</evidence>
<dbReference type="InterPro" id="IPR049559">
    <property type="entry name" value="Rrp6p-like_exo"/>
</dbReference>
<dbReference type="PROSITE" id="PS50967">
    <property type="entry name" value="HRDC"/>
    <property type="match status" value="1"/>
</dbReference>
<dbReference type="Pfam" id="PF01612">
    <property type="entry name" value="DNA_pol_A_exo1"/>
    <property type="match status" value="1"/>
</dbReference>
<evidence type="ECO:0000256" key="7">
    <source>
        <dbReference type="ARBA" id="ARBA00023242"/>
    </source>
</evidence>
<evidence type="ECO:0000256" key="1">
    <source>
        <dbReference type="ARBA" id="ARBA00004123"/>
    </source>
</evidence>
<feature type="region of interest" description="Disordered" evidence="9">
    <location>
        <begin position="685"/>
        <end position="793"/>
    </location>
</feature>
<dbReference type="Pfam" id="PF00570">
    <property type="entry name" value="HRDC"/>
    <property type="match status" value="1"/>
</dbReference>
<dbReference type="SUPFAM" id="SSF47819">
    <property type="entry name" value="HRDC-like"/>
    <property type="match status" value="1"/>
</dbReference>
<dbReference type="GO" id="GO:0071044">
    <property type="term" value="P:histone mRNA catabolic process"/>
    <property type="evidence" value="ECO:0007669"/>
    <property type="project" value="TreeGrafter"/>
</dbReference>
<comment type="similarity">
    <text evidence="8">Belongs to the exosome component 10/RRP6 family.</text>
</comment>
<evidence type="ECO:0000256" key="4">
    <source>
        <dbReference type="ARBA" id="ARBA00022801"/>
    </source>
</evidence>
<organism evidence="11 12">
    <name type="scientific">Friedmanniomyces simplex</name>
    <dbReference type="NCBI Taxonomy" id="329884"/>
    <lineage>
        <taxon>Eukaryota</taxon>
        <taxon>Fungi</taxon>
        <taxon>Dikarya</taxon>
        <taxon>Ascomycota</taxon>
        <taxon>Pezizomycotina</taxon>
        <taxon>Dothideomycetes</taxon>
        <taxon>Dothideomycetidae</taxon>
        <taxon>Mycosphaerellales</taxon>
        <taxon>Teratosphaeriaceae</taxon>
        <taxon>Friedmanniomyces</taxon>
    </lineage>
</organism>
<dbReference type="InterPro" id="IPR002121">
    <property type="entry name" value="HRDC_dom"/>
</dbReference>
<dbReference type="GO" id="GO:0000467">
    <property type="term" value="P:exonucleolytic trimming to generate mature 3'-end of 5.8S rRNA from tricistronic rRNA transcript (SSU-rRNA, 5.8S rRNA, LSU-rRNA)"/>
    <property type="evidence" value="ECO:0007669"/>
    <property type="project" value="InterPro"/>
</dbReference>
<dbReference type="EMBL" id="NAJQ01000344">
    <property type="protein sequence ID" value="TKA71609.1"/>
    <property type="molecule type" value="Genomic_DNA"/>
</dbReference>
<name>A0A4V5NHZ2_9PEZI</name>
<dbReference type="Gene3D" id="3.30.420.10">
    <property type="entry name" value="Ribonuclease H-like superfamily/Ribonuclease H"/>
    <property type="match status" value="1"/>
</dbReference>
<keyword evidence="5" id="KW-0271">Exosome</keyword>
<reference evidence="11 12" key="1">
    <citation type="submission" date="2017-03" db="EMBL/GenBank/DDBJ databases">
        <title>Genomes of endolithic fungi from Antarctica.</title>
        <authorList>
            <person name="Coleine C."/>
            <person name="Masonjones S."/>
            <person name="Stajich J.E."/>
        </authorList>
    </citation>
    <scope>NUCLEOTIDE SEQUENCE [LARGE SCALE GENOMIC DNA]</scope>
    <source>
        <strain evidence="11 12">CCFEE 5184</strain>
    </source>
</reference>
<dbReference type="InterPro" id="IPR012588">
    <property type="entry name" value="Exosome-assoc_fac_Rrp6_N"/>
</dbReference>
<dbReference type="GO" id="GO:0071036">
    <property type="term" value="P:nuclear polyadenylation-dependent snoRNA catabolic process"/>
    <property type="evidence" value="ECO:0007669"/>
    <property type="project" value="TreeGrafter"/>
</dbReference>
<sequence>MDDFTALHSTTTSALVAATRTASNLAASDLPFHRSLDAGLSSALDEQNARLLSLAERLLGSATGGAAENGVRPHTPRLGSIESVEGDWRAVVDVVDSLLERADTALDEFTGAVRRLSPGVGEQQKVGGAAGGSVRPGRIAAALRNREIEKPQLSFEHMPKNDETGEFVPLLESKPHATKPLEEVQASEQPYQREIEQFRYPGSVYSQTEPIPYHSFGSTTATLVDTVEAMYEMLEELKQATEIAIDLEHHDQRSYIGIVSLMQISTRDKDWIVDTLKPWRRKLQCLNEVFADPNIIKVLHGAYMDVMWLQRDLGLYLVGLFDTHYACRALGYPGGSLAFLLKKFADVDAQKQYQMADWRIRPLPQELFDYARSDTHYLLYIFDNMRNELIQRSDLTKPNREGDKLWDVLQKSSETALQRYEHPTYDTELGQGPMGWYKLLARTPALLSKEQFAVFRAVHKWRDDVAREQDDSVHFVLPNHHVFSLAKQMPETKEGVLSTAHPASQTVRLRVDEILAVVRRAKEAGKEGDEMMDVLKRVEPQLPRKIAREVAASHSVAAFVPKASSPAVNSAVSSSSTLPLRSVTSTFWGSALGSNAQQERHGFSTAAPSISLTVPLPPLTAEIFADPPETTYTPVKAMSPEPAPMEALEDEGHDDIFILKQLGKKRKRAALDAEPRDAMMDGMAANNDEVTIMPDSDTERAREKAERKKARKEAKRAQRAAGGLDYDEPAVDDQEPFDYTSAPSILHPPRESREEARERRKKVVNPYAKSADVPKALGRVQKERSGRSMTYKT</sequence>
<dbReference type="GO" id="GO:0071035">
    <property type="term" value="P:nuclear polyadenylation-dependent rRNA catabolic process"/>
    <property type="evidence" value="ECO:0007669"/>
    <property type="project" value="TreeGrafter"/>
</dbReference>
<dbReference type="CDD" id="cd06147">
    <property type="entry name" value="Rrp6p_like_exo"/>
    <property type="match status" value="1"/>
</dbReference>
<dbReference type="FunFam" id="3.30.420.10:FF:000059">
    <property type="entry name" value="Exosome complex exonuclease Rrp6"/>
    <property type="match status" value="1"/>
</dbReference>